<comment type="caution">
    <text evidence="2">The sequence shown here is derived from an EMBL/GenBank/DDBJ whole genome shotgun (WGS) entry which is preliminary data.</text>
</comment>
<evidence type="ECO:0000313" key="2">
    <source>
        <dbReference type="EMBL" id="KAK8916821.1"/>
    </source>
</evidence>
<evidence type="ECO:0000313" key="3">
    <source>
        <dbReference type="Proteomes" id="UP001418222"/>
    </source>
</evidence>
<feature type="region of interest" description="Disordered" evidence="1">
    <location>
        <begin position="1"/>
        <end position="41"/>
    </location>
</feature>
<gene>
    <name evidence="2" type="ORF">KSP39_PZI023212</name>
</gene>
<keyword evidence="3" id="KW-1185">Reference proteome</keyword>
<name>A0AAP0AW45_9ASPA</name>
<evidence type="ECO:0000256" key="1">
    <source>
        <dbReference type="SAM" id="MobiDB-lite"/>
    </source>
</evidence>
<dbReference type="AlphaFoldDB" id="A0AAP0AW45"/>
<reference evidence="2 3" key="1">
    <citation type="journal article" date="2022" name="Nat. Plants">
        <title>Genomes of leafy and leafless Platanthera orchids illuminate the evolution of mycoheterotrophy.</title>
        <authorList>
            <person name="Li M.H."/>
            <person name="Liu K.W."/>
            <person name="Li Z."/>
            <person name="Lu H.C."/>
            <person name="Ye Q.L."/>
            <person name="Zhang D."/>
            <person name="Wang J.Y."/>
            <person name="Li Y.F."/>
            <person name="Zhong Z.M."/>
            <person name="Liu X."/>
            <person name="Yu X."/>
            <person name="Liu D.K."/>
            <person name="Tu X.D."/>
            <person name="Liu B."/>
            <person name="Hao Y."/>
            <person name="Liao X.Y."/>
            <person name="Jiang Y.T."/>
            <person name="Sun W.H."/>
            <person name="Chen J."/>
            <person name="Chen Y.Q."/>
            <person name="Ai Y."/>
            <person name="Zhai J.W."/>
            <person name="Wu S.S."/>
            <person name="Zhou Z."/>
            <person name="Hsiao Y.Y."/>
            <person name="Wu W.L."/>
            <person name="Chen Y.Y."/>
            <person name="Lin Y.F."/>
            <person name="Hsu J.L."/>
            <person name="Li C.Y."/>
            <person name="Wang Z.W."/>
            <person name="Zhao X."/>
            <person name="Zhong W.Y."/>
            <person name="Ma X.K."/>
            <person name="Ma L."/>
            <person name="Huang J."/>
            <person name="Chen G.Z."/>
            <person name="Huang M.Z."/>
            <person name="Huang L."/>
            <person name="Peng D.H."/>
            <person name="Luo Y.B."/>
            <person name="Zou S.Q."/>
            <person name="Chen S.P."/>
            <person name="Lan S."/>
            <person name="Tsai W.C."/>
            <person name="Van de Peer Y."/>
            <person name="Liu Z.J."/>
        </authorList>
    </citation>
    <scope>NUCLEOTIDE SEQUENCE [LARGE SCALE GENOMIC DNA]</scope>
    <source>
        <strain evidence="2">Lor287</strain>
    </source>
</reference>
<dbReference type="EMBL" id="JBBWWQ010000020">
    <property type="protein sequence ID" value="KAK8916821.1"/>
    <property type="molecule type" value="Genomic_DNA"/>
</dbReference>
<feature type="compositionally biased region" description="Basic residues" evidence="1">
    <location>
        <begin position="1"/>
        <end position="13"/>
    </location>
</feature>
<feature type="region of interest" description="Disordered" evidence="1">
    <location>
        <begin position="129"/>
        <end position="148"/>
    </location>
</feature>
<dbReference type="Proteomes" id="UP001418222">
    <property type="component" value="Unassembled WGS sequence"/>
</dbReference>
<feature type="region of interest" description="Disordered" evidence="1">
    <location>
        <begin position="53"/>
        <end position="85"/>
    </location>
</feature>
<feature type="compositionally biased region" description="Polar residues" evidence="1">
    <location>
        <begin position="73"/>
        <end position="85"/>
    </location>
</feature>
<accession>A0AAP0AW45</accession>
<protein>
    <submittedName>
        <fullName evidence="2">Uncharacterized protein</fullName>
    </submittedName>
</protein>
<organism evidence="2 3">
    <name type="scientific">Platanthera zijinensis</name>
    <dbReference type="NCBI Taxonomy" id="2320716"/>
    <lineage>
        <taxon>Eukaryota</taxon>
        <taxon>Viridiplantae</taxon>
        <taxon>Streptophyta</taxon>
        <taxon>Embryophyta</taxon>
        <taxon>Tracheophyta</taxon>
        <taxon>Spermatophyta</taxon>
        <taxon>Magnoliopsida</taxon>
        <taxon>Liliopsida</taxon>
        <taxon>Asparagales</taxon>
        <taxon>Orchidaceae</taxon>
        <taxon>Orchidoideae</taxon>
        <taxon>Orchideae</taxon>
        <taxon>Orchidinae</taxon>
        <taxon>Platanthera</taxon>
    </lineage>
</organism>
<sequence length="148" mass="16744">MLRQKYRKHRRRFQSLSSKGLNPGHARSHLQCSHSKKKTSDERVIYLPGELEDQIKPTAARNENDEQLHRRSMTATSGEKTSSCRNLRSIGAGKSFFLAPLMDAGDKTSSYINLRSVDAGKSFSLLRSAHARKQENRAARNPKKYQSG</sequence>
<proteinExistence type="predicted"/>